<comment type="similarity">
    <text evidence="2 7">Belongs to the ferroportin (FP) (TC 2.A.100) family. SLC40A subfamily.</text>
</comment>
<proteinExistence type="inferred from homology"/>
<protein>
    <recommendedName>
        <fullName evidence="7">Solute carrier family 40 member</fullName>
    </recommendedName>
</protein>
<name>A0A0N4ZR78_PARTI</name>
<feature type="transmembrane region" description="Helical" evidence="7">
    <location>
        <begin position="327"/>
        <end position="346"/>
    </location>
</feature>
<evidence type="ECO:0000256" key="6">
    <source>
        <dbReference type="ARBA" id="ARBA00023136"/>
    </source>
</evidence>
<feature type="transmembrane region" description="Helical" evidence="7">
    <location>
        <begin position="255"/>
        <end position="274"/>
    </location>
</feature>
<evidence type="ECO:0000256" key="4">
    <source>
        <dbReference type="ARBA" id="ARBA00022692"/>
    </source>
</evidence>
<evidence type="ECO:0000313" key="8">
    <source>
        <dbReference type="Proteomes" id="UP000038045"/>
    </source>
</evidence>
<evidence type="ECO:0000256" key="5">
    <source>
        <dbReference type="ARBA" id="ARBA00022989"/>
    </source>
</evidence>
<keyword evidence="7" id="KW-0406">Ion transport</keyword>
<sequence length="518" mass="58534">MMAENFVTKRSFYLFYTAYGISCFGDRMWSFAVSLLMVLVGGLKLIGLYQLIDGLSSMIFSSFIGVFLDKNERNFGIQVVLAFNNLSVVISSISLYFCLAEKECNTLYFVLLFIALFFNAVSNIASGGEKLAFSKDWIVVLSEHSNGKFTLADSNSKMHIIDQAAAMLSPLIVGYMLTFQSYETITIILACWNLFSWIIEFILLKKLYNSVPHLKTREHSTSETEVPFMINTLKHDKEMNKKNNKKTLINMLRTYFEHPIFLSAFALALLYFTVLGSDGLGIGYAKTLGLPEVWIGYSRFMGSALGVGSALMYPIIQKCIGTRKTGFLGFVLQVSCLSFCIISIFLTGSPFDPIEFYETFNFSTWFYSIFSGKSFINMMGKLSSGNNDSIITSTETISLESNRFFNLPKNPLSVLTFLFGIISARFGLWLIDISITQLMQENVPEETRSTVFGVQLAICNAFSVFKDLMVLIFPDIRTFGFLIIISYLGVISAFICYSTFLMLHYFKKRNNSRTETKN</sequence>
<comment type="subcellular location">
    <subcellularLocation>
        <location evidence="1 7">Membrane</location>
        <topology evidence="1 7">Multi-pass membrane protein</topology>
    </subcellularLocation>
</comment>
<keyword evidence="5 7" id="KW-1133">Transmembrane helix</keyword>
<dbReference type="Pfam" id="PF06963">
    <property type="entry name" value="FPN1"/>
    <property type="match status" value="1"/>
</dbReference>
<comment type="function">
    <text evidence="7">May be involved in iron transport and iron homeostasis.</text>
</comment>
<dbReference type="SUPFAM" id="SSF103473">
    <property type="entry name" value="MFS general substrate transporter"/>
    <property type="match status" value="1"/>
</dbReference>
<keyword evidence="3 7" id="KW-0813">Transport</keyword>
<dbReference type="AlphaFoldDB" id="A0A0N4ZR78"/>
<evidence type="ECO:0000256" key="2">
    <source>
        <dbReference type="ARBA" id="ARBA00006279"/>
    </source>
</evidence>
<keyword evidence="8" id="KW-1185">Reference proteome</keyword>
<keyword evidence="6 7" id="KW-0472">Membrane</keyword>
<dbReference type="GO" id="GO:0005381">
    <property type="term" value="F:iron ion transmembrane transporter activity"/>
    <property type="evidence" value="ECO:0007669"/>
    <property type="project" value="UniProtKB-UniRule"/>
</dbReference>
<dbReference type="PANTHER" id="PTHR11660">
    <property type="entry name" value="SOLUTE CARRIER FAMILY 40 MEMBER"/>
    <property type="match status" value="1"/>
</dbReference>
<dbReference type="GO" id="GO:0016020">
    <property type="term" value="C:membrane"/>
    <property type="evidence" value="ECO:0007669"/>
    <property type="project" value="UniProtKB-SubCell"/>
</dbReference>
<organism evidence="8 9">
    <name type="scientific">Parastrongyloides trichosuri</name>
    <name type="common">Possum-specific nematode worm</name>
    <dbReference type="NCBI Taxonomy" id="131310"/>
    <lineage>
        <taxon>Eukaryota</taxon>
        <taxon>Metazoa</taxon>
        <taxon>Ecdysozoa</taxon>
        <taxon>Nematoda</taxon>
        <taxon>Chromadorea</taxon>
        <taxon>Rhabditida</taxon>
        <taxon>Tylenchina</taxon>
        <taxon>Panagrolaimomorpha</taxon>
        <taxon>Strongyloidoidea</taxon>
        <taxon>Strongyloididae</taxon>
        <taxon>Parastrongyloides</taxon>
    </lineage>
</organism>
<evidence type="ECO:0000256" key="1">
    <source>
        <dbReference type="ARBA" id="ARBA00004141"/>
    </source>
</evidence>
<feature type="transmembrane region" description="Helical" evidence="7">
    <location>
        <begin position="75"/>
        <end position="95"/>
    </location>
</feature>
<feature type="transmembrane region" description="Helical" evidence="7">
    <location>
        <begin position="185"/>
        <end position="204"/>
    </location>
</feature>
<dbReference type="PANTHER" id="PTHR11660:SF57">
    <property type="entry name" value="SOLUTE CARRIER FAMILY 40 MEMBER"/>
    <property type="match status" value="1"/>
</dbReference>
<accession>A0A0N4ZR78</accession>
<dbReference type="Proteomes" id="UP000038045">
    <property type="component" value="Unplaced"/>
</dbReference>
<dbReference type="Gene3D" id="1.20.1250.20">
    <property type="entry name" value="MFS general substrate transporter like domains"/>
    <property type="match status" value="1"/>
</dbReference>
<reference evidence="9" key="1">
    <citation type="submission" date="2017-02" db="UniProtKB">
        <authorList>
            <consortium name="WormBaseParasite"/>
        </authorList>
    </citation>
    <scope>IDENTIFICATION</scope>
</reference>
<keyword evidence="4 7" id="KW-0812">Transmembrane</keyword>
<comment type="caution">
    <text evidence="7">Lacks conserved residue(s) required for the propagation of feature annotation.</text>
</comment>
<dbReference type="InterPro" id="IPR009716">
    <property type="entry name" value="Ferroportin-1"/>
</dbReference>
<evidence type="ECO:0000256" key="7">
    <source>
        <dbReference type="RuleBase" id="RU365065"/>
    </source>
</evidence>
<dbReference type="WBParaSite" id="PTRK_0001101300.1">
    <property type="protein sequence ID" value="PTRK_0001101300.1"/>
    <property type="gene ID" value="PTRK_0001101300"/>
</dbReference>
<feature type="transmembrane region" description="Helical" evidence="7">
    <location>
        <begin position="107"/>
        <end position="125"/>
    </location>
</feature>
<evidence type="ECO:0000256" key="3">
    <source>
        <dbReference type="ARBA" id="ARBA00022448"/>
    </source>
</evidence>
<evidence type="ECO:0000313" key="9">
    <source>
        <dbReference type="WBParaSite" id="PTRK_0001101300.1"/>
    </source>
</evidence>
<feature type="transmembrane region" description="Helical" evidence="7">
    <location>
        <begin position="294"/>
        <end position="315"/>
    </location>
</feature>
<feature type="transmembrane region" description="Helical" evidence="7">
    <location>
        <begin position="412"/>
        <end position="431"/>
    </location>
</feature>
<feature type="transmembrane region" description="Helical" evidence="7">
    <location>
        <begin position="479"/>
        <end position="503"/>
    </location>
</feature>
<feature type="transmembrane region" description="Helical" evidence="7">
    <location>
        <begin position="452"/>
        <end position="473"/>
    </location>
</feature>
<dbReference type="InterPro" id="IPR036259">
    <property type="entry name" value="MFS_trans_sf"/>
</dbReference>